<dbReference type="CDD" id="cd10917">
    <property type="entry name" value="CE4_NodB_like_6s_7s"/>
    <property type="match status" value="1"/>
</dbReference>
<dbReference type="GO" id="GO:0005975">
    <property type="term" value="P:carbohydrate metabolic process"/>
    <property type="evidence" value="ECO:0007669"/>
    <property type="project" value="InterPro"/>
</dbReference>
<dbReference type="InterPro" id="IPR050248">
    <property type="entry name" value="Polysacc_deacetylase_ArnD"/>
</dbReference>
<organism evidence="3 4">
    <name type="scientific">Paenibacillus radicis</name>
    <name type="common">ex Gao et al. 2016</name>
    <dbReference type="NCBI Taxonomy" id="1737354"/>
    <lineage>
        <taxon>Bacteria</taxon>
        <taxon>Bacillati</taxon>
        <taxon>Bacillota</taxon>
        <taxon>Bacilli</taxon>
        <taxon>Bacillales</taxon>
        <taxon>Paenibacillaceae</taxon>
        <taxon>Paenibacillus</taxon>
    </lineage>
</organism>
<dbReference type="Proteomes" id="UP000600247">
    <property type="component" value="Unassembled WGS sequence"/>
</dbReference>
<protein>
    <recommendedName>
        <fullName evidence="2">NodB homology domain-containing protein</fullName>
    </recommendedName>
</protein>
<accession>A0A917H0R9</accession>
<evidence type="ECO:0000259" key="2">
    <source>
        <dbReference type="PROSITE" id="PS51677"/>
    </source>
</evidence>
<sequence length="287" mass="32136">MALDRASNFKKYSCLVLLATAILIPLQLCNSGSAAAASVSYQAKIEAEMDEKTKKKEKSKPRKADMSWTKLQKQFPGTFVINGPRNKKRVALTFDDAPDSRFTPAVLDVLAKYDVCATFFVVGSRAAQKPELVRRMNRECHAVGNHSYNHAVMSKLSKEDFRKQISRTDAIIHGIIGYHPRYIRPPYGEILPSQVAWAKKNEFVVVNWDVDSVDWRNNPSTETVLRNIRRTLQPGSIILQHAGGGSSQDLSGTVNALPRLISSLRQKGYEFVTLPELLGKTAYKNQK</sequence>
<reference evidence="3 4" key="1">
    <citation type="journal article" date="2014" name="Int. J. Syst. Evol. Microbiol.">
        <title>Complete genome sequence of Corynebacterium casei LMG S-19264T (=DSM 44701T), isolated from a smear-ripened cheese.</title>
        <authorList>
            <consortium name="US DOE Joint Genome Institute (JGI-PGF)"/>
            <person name="Walter F."/>
            <person name="Albersmeier A."/>
            <person name="Kalinowski J."/>
            <person name="Ruckert C."/>
        </authorList>
    </citation>
    <scope>NUCLEOTIDE SEQUENCE [LARGE SCALE GENOMIC DNA]</scope>
    <source>
        <strain evidence="3 4">CGMCC 1.15286</strain>
    </source>
</reference>
<dbReference type="GO" id="GO:0016810">
    <property type="term" value="F:hydrolase activity, acting on carbon-nitrogen (but not peptide) bonds"/>
    <property type="evidence" value="ECO:0007669"/>
    <property type="project" value="InterPro"/>
</dbReference>
<dbReference type="Pfam" id="PF01522">
    <property type="entry name" value="Polysacc_deac_1"/>
    <property type="match status" value="1"/>
</dbReference>
<proteinExistence type="predicted"/>
<feature type="domain" description="NodB homology" evidence="2">
    <location>
        <begin position="88"/>
        <end position="272"/>
    </location>
</feature>
<evidence type="ECO:0000313" key="4">
    <source>
        <dbReference type="Proteomes" id="UP000600247"/>
    </source>
</evidence>
<dbReference type="AlphaFoldDB" id="A0A917H0R9"/>
<dbReference type="PANTHER" id="PTHR10587">
    <property type="entry name" value="GLYCOSYL TRANSFERASE-RELATED"/>
    <property type="match status" value="1"/>
</dbReference>
<gene>
    <name evidence="3" type="ORF">GCM10010918_17300</name>
</gene>
<dbReference type="SUPFAM" id="SSF88713">
    <property type="entry name" value="Glycoside hydrolase/deacetylase"/>
    <property type="match status" value="1"/>
</dbReference>
<evidence type="ECO:0000256" key="1">
    <source>
        <dbReference type="SAM" id="SignalP"/>
    </source>
</evidence>
<feature type="chain" id="PRO_5036696034" description="NodB homology domain-containing protein" evidence="1">
    <location>
        <begin position="37"/>
        <end position="287"/>
    </location>
</feature>
<feature type="signal peptide" evidence="1">
    <location>
        <begin position="1"/>
        <end position="36"/>
    </location>
</feature>
<keyword evidence="4" id="KW-1185">Reference proteome</keyword>
<dbReference type="InterPro" id="IPR011330">
    <property type="entry name" value="Glyco_hydro/deAcase_b/a-brl"/>
</dbReference>
<keyword evidence="1" id="KW-0732">Signal</keyword>
<name>A0A917H0R9_9BACL</name>
<dbReference type="RefSeq" id="WP_188888486.1">
    <property type="nucleotide sequence ID" value="NZ_BMHY01000002.1"/>
</dbReference>
<comment type="caution">
    <text evidence="3">The sequence shown here is derived from an EMBL/GenBank/DDBJ whole genome shotgun (WGS) entry which is preliminary data.</text>
</comment>
<dbReference type="EMBL" id="BMHY01000002">
    <property type="protein sequence ID" value="GGG63836.1"/>
    <property type="molecule type" value="Genomic_DNA"/>
</dbReference>
<dbReference type="PROSITE" id="PS51677">
    <property type="entry name" value="NODB"/>
    <property type="match status" value="1"/>
</dbReference>
<dbReference type="Gene3D" id="3.20.20.370">
    <property type="entry name" value="Glycoside hydrolase/deacetylase"/>
    <property type="match status" value="1"/>
</dbReference>
<evidence type="ECO:0000313" key="3">
    <source>
        <dbReference type="EMBL" id="GGG63836.1"/>
    </source>
</evidence>
<dbReference type="InterPro" id="IPR002509">
    <property type="entry name" value="NODB_dom"/>
</dbReference>